<dbReference type="EMBL" id="BKCJ011044425">
    <property type="protein sequence ID" value="GFC73836.1"/>
    <property type="molecule type" value="Genomic_DNA"/>
</dbReference>
<comment type="caution">
    <text evidence="1">The sequence shown here is derived from an EMBL/GenBank/DDBJ whole genome shotgun (WGS) entry which is preliminary data.</text>
</comment>
<proteinExistence type="predicted"/>
<accession>A0A699QXH8</accession>
<protein>
    <submittedName>
        <fullName evidence="1">Uncharacterized protein</fullName>
    </submittedName>
</protein>
<evidence type="ECO:0000313" key="1">
    <source>
        <dbReference type="EMBL" id="GFC73836.1"/>
    </source>
</evidence>
<organism evidence="1">
    <name type="scientific">Tanacetum cinerariifolium</name>
    <name type="common">Dalmatian daisy</name>
    <name type="synonym">Chrysanthemum cinerariifolium</name>
    <dbReference type="NCBI Taxonomy" id="118510"/>
    <lineage>
        <taxon>Eukaryota</taxon>
        <taxon>Viridiplantae</taxon>
        <taxon>Streptophyta</taxon>
        <taxon>Embryophyta</taxon>
        <taxon>Tracheophyta</taxon>
        <taxon>Spermatophyta</taxon>
        <taxon>Magnoliopsida</taxon>
        <taxon>eudicotyledons</taxon>
        <taxon>Gunneridae</taxon>
        <taxon>Pentapetalae</taxon>
        <taxon>asterids</taxon>
        <taxon>campanulids</taxon>
        <taxon>Asterales</taxon>
        <taxon>Asteraceae</taxon>
        <taxon>Asteroideae</taxon>
        <taxon>Anthemideae</taxon>
        <taxon>Anthemidinae</taxon>
        <taxon>Tanacetum</taxon>
    </lineage>
</organism>
<name>A0A699QXH8_TANCI</name>
<dbReference type="AlphaFoldDB" id="A0A699QXH8"/>
<sequence>MVGDLEDKGVASIATSSSSSSGTISKHLFSSVVSSSATLAYSCSTNFCFLALSCFSSCPVLLELPLVTSACVFFRISSTFSVFISTKLSSQLLTFLPPLHQVKFDLSFLKASQVLASLLCLYPLMKRQLVYLLELVFRRQYL</sequence>
<gene>
    <name evidence="1" type="ORF">Tci_845806</name>
</gene>
<reference evidence="1" key="1">
    <citation type="journal article" date="2019" name="Sci. Rep.">
        <title>Draft genome of Tanacetum cinerariifolium, the natural source of mosquito coil.</title>
        <authorList>
            <person name="Yamashiro T."/>
            <person name="Shiraishi A."/>
            <person name="Satake H."/>
            <person name="Nakayama K."/>
        </authorList>
    </citation>
    <scope>NUCLEOTIDE SEQUENCE</scope>
</reference>